<evidence type="ECO:0000256" key="2">
    <source>
        <dbReference type="ARBA" id="ARBA00022692"/>
    </source>
</evidence>
<proteinExistence type="predicted"/>
<dbReference type="GO" id="GO:0016020">
    <property type="term" value="C:membrane"/>
    <property type="evidence" value="ECO:0007669"/>
    <property type="project" value="UniProtKB-SubCell"/>
</dbReference>
<gene>
    <name evidence="6" type="ORF">AGI3411_00904</name>
</gene>
<organism evidence="6 7">
    <name type="scientific">Achromobacter agilis</name>
    <dbReference type="NCBI Taxonomy" id="1353888"/>
    <lineage>
        <taxon>Bacteria</taxon>
        <taxon>Pseudomonadati</taxon>
        <taxon>Pseudomonadota</taxon>
        <taxon>Betaproteobacteria</taxon>
        <taxon>Burkholderiales</taxon>
        <taxon>Alcaligenaceae</taxon>
        <taxon>Achromobacter</taxon>
    </lineage>
</organism>
<evidence type="ECO:0000256" key="5">
    <source>
        <dbReference type="SAM" id="Phobius"/>
    </source>
</evidence>
<comment type="subcellular location">
    <subcellularLocation>
        <location evidence="1">Membrane</location>
        <topology evidence="1">Multi-pass membrane protein</topology>
    </subcellularLocation>
</comment>
<name>A0A446C599_9BURK</name>
<evidence type="ECO:0000256" key="1">
    <source>
        <dbReference type="ARBA" id="ARBA00004141"/>
    </source>
</evidence>
<feature type="transmembrane region" description="Helical" evidence="5">
    <location>
        <begin position="48"/>
        <end position="71"/>
    </location>
</feature>
<evidence type="ECO:0000313" key="7">
    <source>
        <dbReference type="Proteomes" id="UP000289184"/>
    </source>
</evidence>
<dbReference type="EMBL" id="UFQB01000003">
    <property type="protein sequence ID" value="SSW63052.1"/>
    <property type="molecule type" value="Genomic_DNA"/>
</dbReference>
<keyword evidence="4 5" id="KW-0472">Membrane</keyword>
<feature type="transmembrane region" description="Helical" evidence="5">
    <location>
        <begin position="111"/>
        <end position="128"/>
    </location>
</feature>
<evidence type="ECO:0000256" key="3">
    <source>
        <dbReference type="ARBA" id="ARBA00022989"/>
    </source>
</evidence>
<feature type="transmembrane region" description="Helical" evidence="5">
    <location>
        <begin position="78"/>
        <end position="99"/>
    </location>
</feature>
<protein>
    <recommendedName>
        <fullName evidence="8">Inner membrane protein YphA</fullName>
    </recommendedName>
</protein>
<dbReference type="InterPro" id="IPR032808">
    <property type="entry name" value="DoxX"/>
</dbReference>
<evidence type="ECO:0008006" key="8">
    <source>
        <dbReference type="Google" id="ProtNLM"/>
    </source>
</evidence>
<dbReference type="Proteomes" id="UP000289184">
    <property type="component" value="Unassembled WGS sequence"/>
</dbReference>
<accession>A0A446C599</accession>
<keyword evidence="2 5" id="KW-0812">Transmembrane</keyword>
<keyword evidence="7" id="KW-1185">Reference proteome</keyword>
<sequence>MTTHSAAAWPLSPLPGLLARLALTVPFWWSGLAKLLDFPSALAEVAHFGLHPPMLFALLVIAVQLGGSILLIVGAWPWLAAGALAVFTVAASLMGHAFWNLPDPQARFHDMNAFLANLGLVGGLALGAQTARTSRKR</sequence>
<evidence type="ECO:0000313" key="6">
    <source>
        <dbReference type="EMBL" id="SSW63052.1"/>
    </source>
</evidence>
<dbReference type="RefSeq" id="WP_129526214.1">
    <property type="nucleotide sequence ID" value="NZ_UFQB01000003.1"/>
</dbReference>
<keyword evidence="3 5" id="KW-1133">Transmembrane helix</keyword>
<dbReference type="OrthoDB" id="6522672at2"/>
<dbReference type="Pfam" id="PF07681">
    <property type="entry name" value="DoxX"/>
    <property type="match status" value="1"/>
</dbReference>
<evidence type="ECO:0000256" key="4">
    <source>
        <dbReference type="ARBA" id="ARBA00023136"/>
    </source>
</evidence>
<reference evidence="6 7" key="1">
    <citation type="submission" date="2018-07" db="EMBL/GenBank/DDBJ databases">
        <authorList>
            <person name="Peeters C."/>
        </authorList>
    </citation>
    <scope>NUCLEOTIDE SEQUENCE [LARGE SCALE GENOMIC DNA]</scope>
    <source>
        <strain evidence="6 7">LMG 3411</strain>
    </source>
</reference>
<dbReference type="AlphaFoldDB" id="A0A446C599"/>